<sequence length="169" mass="18091">MSTDNSGLFHVQSQLMGMTTAREEFLAGDRPDDIALFLADSYVSDDRLESFGQAVDNGVLLVVDGERGRNAFQAATGKQAMEFAQSAMSVEGVIDGDLTDGQCPDDGANDEPEAETTASGDTHDPQFIFAFAEEQNDDVGGIYAEGDVVHAYAQCTCGTAYSDRWALQN</sequence>
<dbReference type="InterPro" id="IPR043830">
    <property type="entry name" value="DUF5807"/>
</dbReference>
<proteinExistence type="predicted"/>
<comment type="caution">
    <text evidence="2">The sequence shown here is derived from an EMBL/GenBank/DDBJ whole genome shotgun (WGS) entry which is preliminary data.</text>
</comment>
<dbReference type="Proteomes" id="UP000011591">
    <property type="component" value="Unassembled WGS sequence"/>
</dbReference>
<protein>
    <submittedName>
        <fullName evidence="2">Uncharacterized protein</fullName>
    </submittedName>
</protein>
<keyword evidence="3" id="KW-1185">Reference proteome</keyword>
<dbReference type="Pfam" id="PF19123">
    <property type="entry name" value="DUF5807"/>
    <property type="match status" value="1"/>
</dbReference>
<accession>M0B013</accession>
<gene>
    <name evidence="2" type="ORF">C480_11476</name>
</gene>
<evidence type="ECO:0000256" key="1">
    <source>
        <dbReference type="SAM" id="MobiDB-lite"/>
    </source>
</evidence>
<organism evidence="2 3">
    <name type="scientific">Natrialba aegyptia DSM 13077</name>
    <dbReference type="NCBI Taxonomy" id="1227491"/>
    <lineage>
        <taxon>Archaea</taxon>
        <taxon>Methanobacteriati</taxon>
        <taxon>Methanobacteriota</taxon>
        <taxon>Stenosarchaea group</taxon>
        <taxon>Halobacteria</taxon>
        <taxon>Halobacteriales</taxon>
        <taxon>Natrialbaceae</taxon>
        <taxon>Natrialba</taxon>
    </lineage>
</organism>
<reference evidence="2 3" key="1">
    <citation type="journal article" date="2014" name="PLoS Genet.">
        <title>Phylogenetically driven sequencing of extremely halophilic archaea reveals strategies for static and dynamic osmo-response.</title>
        <authorList>
            <person name="Becker E.A."/>
            <person name="Seitzer P.M."/>
            <person name="Tritt A."/>
            <person name="Larsen D."/>
            <person name="Krusor M."/>
            <person name="Yao A.I."/>
            <person name="Wu D."/>
            <person name="Madern D."/>
            <person name="Eisen J.A."/>
            <person name="Darling A.E."/>
            <person name="Facciotti M.T."/>
        </authorList>
    </citation>
    <scope>NUCLEOTIDE SEQUENCE [LARGE SCALE GENOMIC DNA]</scope>
    <source>
        <strain evidence="2 3">DSM 13077</strain>
    </source>
</reference>
<dbReference type="AlphaFoldDB" id="M0B013"/>
<dbReference type="PATRIC" id="fig|1227491.4.peg.2352"/>
<name>M0B013_9EURY</name>
<dbReference type="EMBL" id="AOIP01000031">
    <property type="protein sequence ID" value="ELZ04130.1"/>
    <property type="molecule type" value="Genomic_DNA"/>
</dbReference>
<evidence type="ECO:0000313" key="2">
    <source>
        <dbReference type="EMBL" id="ELZ04130.1"/>
    </source>
</evidence>
<feature type="region of interest" description="Disordered" evidence="1">
    <location>
        <begin position="95"/>
        <end position="122"/>
    </location>
</feature>
<evidence type="ECO:0000313" key="3">
    <source>
        <dbReference type="Proteomes" id="UP000011591"/>
    </source>
</evidence>